<name>A0A068NQG5_FIMGI</name>
<dbReference type="PRINTS" id="PR00420">
    <property type="entry name" value="RNGMNOXGNASE"/>
</dbReference>
<dbReference type="InterPro" id="IPR002938">
    <property type="entry name" value="FAD-bd"/>
</dbReference>
<dbReference type="GO" id="GO:0071949">
    <property type="term" value="F:FAD binding"/>
    <property type="evidence" value="ECO:0007669"/>
    <property type="project" value="InterPro"/>
</dbReference>
<dbReference type="Proteomes" id="UP000027982">
    <property type="component" value="Chromosome"/>
</dbReference>
<comment type="similarity">
    <text evidence="1">Belongs to the flavin-dependent halogenase family. Bacterial tryptophan halogenase subfamily.</text>
</comment>
<organism evidence="3 4">
    <name type="scientific">Fimbriimonas ginsengisoli Gsoil 348</name>
    <dbReference type="NCBI Taxonomy" id="661478"/>
    <lineage>
        <taxon>Bacteria</taxon>
        <taxon>Bacillati</taxon>
        <taxon>Armatimonadota</taxon>
        <taxon>Fimbriimonadia</taxon>
        <taxon>Fimbriimonadales</taxon>
        <taxon>Fimbriimonadaceae</taxon>
        <taxon>Fimbriimonas</taxon>
    </lineage>
</organism>
<proteinExistence type="inferred from homology"/>
<dbReference type="Gene3D" id="3.50.50.60">
    <property type="entry name" value="FAD/NAD(P)-binding domain"/>
    <property type="match status" value="1"/>
</dbReference>
<reference evidence="3 4" key="1">
    <citation type="journal article" date="2014" name="PLoS ONE">
        <title>The first complete genome sequence of the class fimbriimonadia in the phylum armatimonadetes.</title>
        <authorList>
            <person name="Hu Z.Y."/>
            <person name="Wang Y.Z."/>
            <person name="Im W.T."/>
            <person name="Wang S.Y."/>
            <person name="Zhao G.P."/>
            <person name="Zheng H.J."/>
            <person name="Quan Z.X."/>
        </authorList>
    </citation>
    <scope>NUCLEOTIDE SEQUENCE [LARGE SCALE GENOMIC DNA]</scope>
    <source>
        <strain evidence="3">Gsoil 348</strain>
    </source>
</reference>
<evidence type="ECO:0000259" key="2">
    <source>
        <dbReference type="Pfam" id="PF01494"/>
    </source>
</evidence>
<dbReference type="SUPFAM" id="SSF51905">
    <property type="entry name" value="FAD/NAD(P)-binding domain"/>
    <property type="match status" value="1"/>
</dbReference>
<accession>A0A068NQG5</accession>
<dbReference type="EMBL" id="CP007139">
    <property type="protein sequence ID" value="AIE85808.1"/>
    <property type="molecule type" value="Genomic_DNA"/>
</dbReference>
<evidence type="ECO:0000256" key="1">
    <source>
        <dbReference type="ARBA" id="ARBA00038396"/>
    </source>
</evidence>
<dbReference type="PANTHER" id="PTHR43747">
    <property type="entry name" value="FAD-BINDING PROTEIN"/>
    <property type="match status" value="1"/>
</dbReference>
<dbReference type="PANTHER" id="PTHR43747:SF1">
    <property type="entry name" value="SLR1998 PROTEIN"/>
    <property type="match status" value="1"/>
</dbReference>
<dbReference type="Pfam" id="PF01494">
    <property type="entry name" value="FAD_binding_3"/>
    <property type="match status" value="1"/>
</dbReference>
<dbReference type="KEGG" id="fgi:OP10G_2440"/>
<evidence type="ECO:0000313" key="3">
    <source>
        <dbReference type="EMBL" id="AIE85808.1"/>
    </source>
</evidence>
<dbReference type="RefSeq" id="WP_025225633.1">
    <property type="nucleotide sequence ID" value="NZ_CP007139.1"/>
</dbReference>
<feature type="domain" description="FAD-binding" evidence="2">
    <location>
        <begin position="3"/>
        <end position="372"/>
    </location>
</feature>
<dbReference type="InterPro" id="IPR036188">
    <property type="entry name" value="FAD/NAD-bd_sf"/>
</dbReference>
<evidence type="ECO:0000313" key="4">
    <source>
        <dbReference type="Proteomes" id="UP000027982"/>
    </source>
</evidence>
<sequence>MLETDVAIIGGGPAGTTVATFLKKYNPSLDVTIVEREQFPRDHVGESHLPAISAILDEMGVWDKVEAAGFPIKIGATFKWGAKKDYWETDFLHHEKFREEARPAKFVDQRRKTAFQVDRSIYDKVLLDHAQSLGCRVFEQTKVAQVLHEGDRITGLSVVSQDPDVTEQVGSDGLIKARYYVDASGDIGILRRALGIEIEAPTALRNIAVWKYWQDATWAVTIGNGGTRIQIMSLDWGWMWFIPITPTRTSVGLVLPASYYKTSGKTTEQLYEEAIATEPLISRLLETATPEDGLFATKDWNFLAKRLAGENWFLAGDSCGFADPILSAGMTLAHTGARKVAFTILELDRNEQDPEWLKQEYEDGHRQQIRHHMQFADFWYTSNSQFTDLKEYCQEIAETAGLTLTPESAFQWLATGGFTVDEPGVAAALTYRVSGLKLLAVEMGAAAPEWELTKTNFWRLNLDGATEGKFVRYLEGRVVPIPCLKRGPKVLPIVDVFKHLLKAMKRNMDSILILEDCVNAMIREDGIPPQDAALLTIEGIESLILEGWIKGKAVPSRPFIKVT</sequence>
<dbReference type="AlphaFoldDB" id="A0A068NQG5"/>
<gene>
    <name evidence="3" type="ORF">OP10G_2440</name>
</gene>
<protein>
    <submittedName>
        <fullName evidence="3">Tryptophan halogenase</fullName>
    </submittedName>
</protein>
<keyword evidence="4" id="KW-1185">Reference proteome</keyword>
<dbReference type="eggNOG" id="COG0644">
    <property type="taxonomic scope" value="Bacteria"/>
</dbReference>
<dbReference type="HOGENOM" id="CLU_024648_4_0_0"/>
<dbReference type="OrthoDB" id="103324at2"/>
<dbReference type="STRING" id="661478.OP10G_2440"/>
<dbReference type="InterPro" id="IPR050816">
    <property type="entry name" value="Flavin-dep_Halogenase_NPB"/>
</dbReference>